<dbReference type="EMBL" id="JAINUF010000014">
    <property type="protein sequence ID" value="KAJ8342487.1"/>
    <property type="molecule type" value="Genomic_DNA"/>
</dbReference>
<evidence type="ECO:0000313" key="2">
    <source>
        <dbReference type="Proteomes" id="UP001152622"/>
    </source>
</evidence>
<protein>
    <submittedName>
        <fullName evidence="1">Uncharacterized protein</fullName>
    </submittedName>
</protein>
<organism evidence="1 2">
    <name type="scientific">Synaphobranchus kaupii</name>
    <name type="common">Kaup's arrowtooth eel</name>
    <dbReference type="NCBI Taxonomy" id="118154"/>
    <lineage>
        <taxon>Eukaryota</taxon>
        <taxon>Metazoa</taxon>
        <taxon>Chordata</taxon>
        <taxon>Craniata</taxon>
        <taxon>Vertebrata</taxon>
        <taxon>Euteleostomi</taxon>
        <taxon>Actinopterygii</taxon>
        <taxon>Neopterygii</taxon>
        <taxon>Teleostei</taxon>
        <taxon>Anguilliformes</taxon>
        <taxon>Synaphobranchidae</taxon>
        <taxon>Synaphobranchus</taxon>
    </lineage>
</organism>
<sequence>MAVFHFKGSFLCGHQVSDLPSLRAPASLPVTGCPSSRFDLGGRPGGKRVDCRELNAGGPLTSAARRFPQASASLSSV</sequence>
<comment type="caution">
    <text evidence="1">The sequence shown here is derived from an EMBL/GenBank/DDBJ whole genome shotgun (WGS) entry which is preliminary data.</text>
</comment>
<name>A0A9Q1EPF1_SYNKA</name>
<dbReference type="AlphaFoldDB" id="A0A9Q1EPF1"/>
<gene>
    <name evidence="1" type="ORF">SKAU_G00324150</name>
</gene>
<evidence type="ECO:0000313" key="1">
    <source>
        <dbReference type="EMBL" id="KAJ8342487.1"/>
    </source>
</evidence>
<accession>A0A9Q1EPF1</accession>
<keyword evidence="2" id="KW-1185">Reference proteome</keyword>
<reference evidence="1" key="1">
    <citation type="journal article" date="2023" name="Science">
        <title>Genome structures resolve the early diversification of teleost fishes.</title>
        <authorList>
            <person name="Parey E."/>
            <person name="Louis A."/>
            <person name="Montfort J."/>
            <person name="Bouchez O."/>
            <person name="Roques C."/>
            <person name="Iampietro C."/>
            <person name="Lluch J."/>
            <person name="Castinel A."/>
            <person name="Donnadieu C."/>
            <person name="Desvignes T."/>
            <person name="Floi Bucao C."/>
            <person name="Jouanno E."/>
            <person name="Wen M."/>
            <person name="Mejri S."/>
            <person name="Dirks R."/>
            <person name="Jansen H."/>
            <person name="Henkel C."/>
            <person name="Chen W.J."/>
            <person name="Zahm M."/>
            <person name="Cabau C."/>
            <person name="Klopp C."/>
            <person name="Thompson A.W."/>
            <person name="Robinson-Rechavi M."/>
            <person name="Braasch I."/>
            <person name="Lecointre G."/>
            <person name="Bobe J."/>
            <person name="Postlethwait J.H."/>
            <person name="Berthelot C."/>
            <person name="Roest Crollius H."/>
            <person name="Guiguen Y."/>
        </authorList>
    </citation>
    <scope>NUCLEOTIDE SEQUENCE</scope>
    <source>
        <strain evidence="1">WJC10195</strain>
    </source>
</reference>
<proteinExistence type="predicted"/>
<dbReference type="Proteomes" id="UP001152622">
    <property type="component" value="Chromosome 14"/>
</dbReference>